<dbReference type="AlphaFoldDB" id="A0A7X9IKY5"/>
<dbReference type="SUPFAM" id="SSF53335">
    <property type="entry name" value="S-adenosyl-L-methionine-dependent methyltransferases"/>
    <property type="match status" value="1"/>
</dbReference>
<reference evidence="3 4" key="1">
    <citation type="journal article" date="2020" name="Biotechnol. Biofuels">
        <title>New insights from the biogas microbiome by comprehensive genome-resolved metagenomics of nearly 1600 species originating from multiple anaerobic digesters.</title>
        <authorList>
            <person name="Campanaro S."/>
            <person name="Treu L."/>
            <person name="Rodriguez-R L.M."/>
            <person name="Kovalovszki A."/>
            <person name="Ziels R.M."/>
            <person name="Maus I."/>
            <person name="Zhu X."/>
            <person name="Kougias P.G."/>
            <person name="Basile A."/>
            <person name="Luo G."/>
            <person name="Schluter A."/>
            <person name="Konstantinidis K.T."/>
            <person name="Angelidaki I."/>
        </authorList>
    </citation>
    <scope>NUCLEOTIDE SEQUENCE [LARGE SCALE GENOMIC DNA]</scope>
    <source>
        <strain evidence="3">AS27yjCOA_65</strain>
    </source>
</reference>
<feature type="domain" description="Methyltransferase" evidence="2">
    <location>
        <begin position="67"/>
        <end position="166"/>
    </location>
</feature>
<dbReference type="GO" id="GO:0008168">
    <property type="term" value="F:methyltransferase activity"/>
    <property type="evidence" value="ECO:0007669"/>
    <property type="project" value="UniProtKB-KW"/>
</dbReference>
<evidence type="ECO:0000259" key="2">
    <source>
        <dbReference type="Pfam" id="PF13649"/>
    </source>
</evidence>
<dbReference type="CDD" id="cd02440">
    <property type="entry name" value="AdoMet_MTases"/>
    <property type="match status" value="1"/>
</dbReference>
<keyword evidence="3" id="KW-0489">Methyltransferase</keyword>
<dbReference type="Pfam" id="PF13649">
    <property type="entry name" value="Methyltransf_25"/>
    <property type="match status" value="1"/>
</dbReference>
<dbReference type="Proteomes" id="UP000524246">
    <property type="component" value="Unassembled WGS sequence"/>
</dbReference>
<organism evidence="3 4">
    <name type="scientific">SAR324 cluster bacterium</name>
    <dbReference type="NCBI Taxonomy" id="2024889"/>
    <lineage>
        <taxon>Bacteria</taxon>
        <taxon>Deltaproteobacteria</taxon>
        <taxon>SAR324 cluster</taxon>
    </lineage>
</organism>
<accession>A0A7X9IKY5</accession>
<evidence type="ECO:0000313" key="3">
    <source>
        <dbReference type="EMBL" id="NMC64195.1"/>
    </source>
</evidence>
<dbReference type="InterPro" id="IPR029063">
    <property type="entry name" value="SAM-dependent_MTases_sf"/>
</dbReference>
<comment type="caution">
    <text evidence="3">The sequence shown here is derived from an EMBL/GenBank/DDBJ whole genome shotgun (WGS) entry which is preliminary data.</text>
</comment>
<dbReference type="InterPro" id="IPR041698">
    <property type="entry name" value="Methyltransf_25"/>
</dbReference>
<keyword evidence="1 3" id="KW-0808">Transferase</keyword>
<name>A0A7X9IKY5_9DELT</name>
<dbReference type="GO" id="GO:0032259">
    <property type="term" value="P:methylation"/>
    <property type="evidence" value="ECO:0007669"/>
    <property type="project" value="UniProtKB-KW"/>
</dbReference>
<dbReference type="PANTHER" id="PTHR43861">
    <property type="entry name" value="TRANS-ACONITATE 2-METHYLTRANSFERASE-RELATED"/>
    <property type="match status" value="1"/>
</dbReference>
<dbReference type="Gene3D" id="3.40.50.150">
    <property type="entry name" value="Vaccinia Virus protein VP39"/>
    <property type="match status" value="1"/>
</dbReference>
<gene>
    <name evidence="3" type="ORF">GYA55_13605</name>
</gene>
<evidence type="ECO:0000313" key="4">
    <source>
        <dbReference type="Proteomes" id="UP000524246"/>
    </source>
</evidence>
<evidence type="ECO:0000256" key="1">
    <source>
        <dbReference type="ARBA" id="ARBA00022679"/>
    </source>
</evidence>
<sequence length="287" mass="32974">MAIISVFSRINHMIKQEQIKTVAPTDKAEHEYWGSSAKYYDQAYEADTKLNDMPFYLDVAKSANGAVLEVGCGSGRLLIPTARAGVQIDGFDFSPDMLSILRDKLNGEAPEVRDRVSLHQGDMRDFSLGKKYSLITVPFRPLQHIFTVDDQLAAFNNFSEHLNRGGRLAFNLFYPDYKLLEETGVEHQELEWKDKNDSTLTVRRSFVRTSVDKLNQVFQGEFIFRSFRGDSFVREDRSHLSMSYYTYPQVLLLLRASGFRVLEEYGSFNKEPISVCKEMVFIAEKEK</sequence>
<dbReference type="Gene3D" id="2.20.130.10">
    <property type="entry name" value="CAC2371-like domains"/>
    <property type="match status" value="1"/>
</dbReference>
<protein>
    <submittedName>
        <fullName evidence="3">Class I SAM-dependent methyltransferase</fullName>
    </submittedName>
</protein>
<dbReference type="EMBL" id="JAAZON010000622">
    <property type="protein sequence ID" value="NMC64195.1"/>
    <property type="molecule type" value="Genomic_DNA"/>
</dbReference>
<proteinExistence type="predicted"/>